<reference evidence="1" key="1">
    <citation type="submission" date="2020-09" db="EMBL/GenBank/DDBJ databases">
        <title>A novel bacterium of genus Paenibacillus, isolated from South China Sea.</title>
        <authorList>
            <person name="Huang H."/>
            <person name="Mo K."/>
            <person name="Hu Y."/>
        </authorList>
    </citation>
    <scope>NUCLEOTIDE SEQUENCE</scope>
    <source>
        <strain evidence="1">IB182363</strain>
    </source>
</reference>
<keyword evidence="2" id="KW-1185">Reference proteome</keyword>
<name>A0A927C7V4_9BACL</name>
<organism evidence="1 2">
    <name type="scientific">Paenibacillus oceani</name>
    <dbReference type="NCBI Taxonomy" id="2772510"/>
    <lineage>
        <taxon>Bacteria</taxon>
        <taxon>Bacillati</taxon>
        <taxon>Bacillota</taxon>
        <taxon>Bacilli</taxon>
        <taxon>Bacillales</taxon>
        <taxon>Paenibacillaceae</taxon>
        <taxon>Paenibacillus</taxon>
    </lineage>
</organism>
<evidence type="ECO:0000313" key="1">
    <source>
        <dbReference type="EMBL" id="MBD2862464.1"/>
    </source>
</evidence>
<gene>
    <name evidence="1" type="ORF">IDH45_10765</name>
</gene>
<evidence type="ECO:0000313" key="2">
    <source>
        <dbReference type="Proteomes" id="UP000639396"/>
    </source>
</evidence>
<dbReference type="AlphaFoldDB" id="A0A927C7V4"/>
<dbReference type="RefSeq" id="WP_190927428.1">
    <property type="nucleotide sequence ID" value="NZ_JACXJA010000011.1"/>
</dbReference>
<protein>
    <submittedName>
        <fullName evidence="1">Uncharacterized protein</fullName>
    </submittedName>
</protein>
<proteinExistence type="predicted"/>
<comment type="caution">
    <text evidence="1">The sequence shown here is derived from an EMBL/GenBank/DDBJ whole genome shotgun (WGS) entry which is preliminary data.</text>
</comment>
<sequence length="111" mass="12346">MIQYLNSDELARTESGMRNGMLPARQEYAPEIAGHDVGLFYRIASPGPSVKKDPLFDFLGLPEAFTRVMPSIILEEFDSVLDGKSTVEEALERMQLREQAALDAAVAEENE</sequence>
<dbReference type="EMBL" id="JACXJA010000011">
    <property type="protein sequence ID" value="MBD2862464.1"/>
    <property type="molecule type" value="Genomic_DNA"/>
</dbReference>
<accession>A0A927C7V4</accession>
<dbReference type="Proteomes" id="UP000639396">
    <property type="component" value="Unassembled WGS sequence"/>
</dbReference>